<keyword evidence="1" id="KW-1133">Transmembrane helix</keyword>
<protein>
    <submittedName>
        <fullName evidence="2">Uncharacterized protein</fullName>
    </submittedName>
</protein>
<evidence type="ECO:0000256" key="1">
    <source>
        <dbReference type="SAM" id="Phobius"/>
    </source>
</evidence>
<dbReference type="EMBL" id="DUZY01000004">
    <property type="protein sequence ID" value="DAD37386.1"/>
    <property type="molecule type" value="Genomic_DNA"/>
</dbReference>
<keyword evidence="1" id="KW-0472">Membrane</keyword>
<dbReference type="Proteomes" id="UP000607653">
    <property type="component" value="Unassembled WGS sequence"/>
</dbReference>
<feature type="transmembrane region" description="Helical" evidence="1">
    <location>
        <begin position="59"/>
        <end position="82"/>
    </location>
</feature>
<gene>
    <name evidence="2" type="ORF">HUJ06_008027</name>
</gene>
<comment type="caution">
    <text evidence="2">The sequence shown here is derived from an EMBL/GenBank/DDBJ whole genome shotgun (WGS) entry which is preliminary data.</text>
</comment>
<reference evidence="2 3" key="1">
    <citation type="journal article" date="2020" name="Mol. Biol. Evol.">
        <title>Distinct Expression and Methylation Patterns for Genes with Different Fates following a Single Whole-Genome Duplication in Flowering Plants.</title>
        <authorList>
            <person name="Shi T."/>
            <person name="Rahmani R.S."/>
            <person name="Gugger P.F."/>
            <person name="Wang M."/>
            <person name="Li H."/>
            <person name="Zhang Y."/>
            <person name="Li Z."/>
            <person name="Wang Q."/>
            <person name="Van de Peer Y."/>
            <person name="Marchal K."/>
            <person name="Chen J."/>
        </authorList>
    </citation>
    <scope>NUCLEOTIDE SEQUENCE [LARGE SCALE GENOMIC DNA]</scope>
    <source>
        <tissue evidence="2">Leaf</tissue>
    </source>
</reference>
<accession>A0A822Z321</accession>
<proteinExistence type="predicted"/>
<name>A0A822Z321_NELNU</name>
<evidence type="ECO:0000313" key="3">
    <source>
        <dbReference type="Proteomes" id="UP000607653"/>
    </source>
</evidence>
<dbReference type="AlphaFoldDB" id="A0A822Z321"/>
<keyword evidence="1" id="KW-0812">Transmembrane</keyword>
<organism evidence="2 3">
    <name type="scientific">Nelumbo nucifera</name>
    <name type="common">Sacred lotus</name>
    <dbReference type="NCBI Taxonomy" id="4432"/>
    <lineage>
        <taxon>Eukaryota</taxon>
        <taxon>Viridiplantae</taxon>
        <taxon>Streptophyta</taxon>
        <taxon>Embryophyta</taxon>
        <taxon>Tracheophyta</taxon>
        <taxon>Spermatophyta</taxon>
        <taxon>Magnoliopsida</taxon>
        <taxon>Proteales</taxon>
        <taxon>Nelumbonaceae</taxon>
        <taxon>Nelumbo</taxon>
    </lineage>
</organism>
<sequence>MDSDNFWLCLYERSLKENRISTLGQLINRCRKYFEILNGQDDCCQGMVVSAYGKDEGKMIIIIIVDIVVTAITITTAITAIFDIMEYGHII</sequence>
<evidence type="ECO:0000313" key="2">
    <source>
        <dbReference type="EMBL" id="DAD37386.1"/>
    </source>
</evidence>
<keyword evidence="3" id="KW-1185">Reference proteome</keyword>